<proteinExistence type="predicted"/>
<reference evidence="1 2" key="1">
    <citation type="submission" date="2019-12" db="EMBL/GenBank/DDBJ databases">
        <title>Whole genome shotgun sequence of Streptomyces caniferus NBRC 15389.</title>
        <authorList>
            <person name="Ichikawa N."/>
            <person name="Kimura A."/>
            <person name="Kitahashi Y."/>
            <person name="Komaki H."/>
            <person name="Tamura T."/>
        </authorList>
    </citation>
    <scope>NUCLEOTIDE SEQUENCE [LARGE SCALE GENOMIC DNA]</scope>
    <source>
        <strain evidence="1 2">NBRC 15389</strain>
    </source>
</reference>
<dbReference type="EMBL" id="BLIN01000005">
    <property type="protein sequence ID" value="GFE10959.1"/>
    <property type="molecule type" value="Genomic_DNA"/>
</dbReference>
<accession>A0A640SHU4</accession>
<evidence type="ECO:0000313" key="1">
    <source>
        <dbReference type="EMBL" id="GFE10959.1"/>
    </source>
</evidence>
<name>A0A640SHU4_9ACTN</name>
<comment type="caution">
    <text evidence="1">The sequence shown here is derived from an EMBL/GenBank/DDBJ whole genome shotgun (WGS) entry which is preliminary data.</text>
</comment>
<organism evidence="1 2">
    <name type="scientific">Streptomyces caniferus</name>
    <dbReference type="NCBI Taxonomy" id="285557"/>
    <lineage>
        <taxon>Bacteria</taxon>
        <taxon>Bacillati</taxon>
        <taxon>Actinomycetota</taxon>
        <taxon>Actinomycetes</taxon>
        <taxon>Kitasatosporales</taxon>
        <taxon>Streptomycetaceae</taxon>
        <taxon>Streptomyces</taxon>
    </lineage>
</organism>
<sequence>MGQGRREGRAGGLCAGAWVSGGAWAAWCARPDWVVWCGGALRVSCEGGTPTGPCGPQTALVWVTESHGIVT</sequence>
<dbReference type="Proteomes" id="UP000435837">
    <property type="component" value="Unassembled WGS sequence"/>
</dbReference>
<dbReference type="AlphaFoldDB" id="A0A640SHU4"/>
<evidence type="ECO:0000313" key="2">
    <source>
        <dbReference type="Proteomes" id="UP000435837"/>
    </source>
</evidence>
<protein>
    <submittedName>
        <fullName evidence="1">Uncharacterized protein</fullName>
    </submittedName>
</protein>
<gene>
    <name evidence="1" type="ORF">Scani_72270</name>
</gene>